<reference evidence="4" key="1">
    <citation type="journal article" date="2002" name="Science">
        <title>The draft genome of Ciona intestinalis: insights into chordate and vertebrate origins.</title>
        <authorList>
            <person name="Dehal P."/>
            <person name="Satou Y."/>
            <person name="Campbell R.K."/>
            <person name="Chapman J."/>
            <person name="Degnan B."/>
            <person name="De Tomaso A."/>
            <person name="Davidson B."/>
            <person name="Di Gregorio A."/>
            <person name="Gelpke M."/>
            <person name="Goodstein D.M."/>
            <person name="Harafuji N."/>
            <person name="Hastings K.E."/>
            <person name="Ho I."/>
            <person name="Hotta K."/>
            <person name="Huang W."/>
            <person name="Kawashima T."/>
            <person name="Lemaire P."/>
            <person name="Martinez D."/>
            <person name="Meinertzhagen I.A."/>
            <person name="Necula S."/>
            <person name="Nonaka M."/>
            <person name="Putnam N."/>
            <person name="Rash S."/>
            <person name="Saiga H."/>
            <person name="Satake M."/>
            <person name="Terry A."/>
            <person name="Yamada L."/>
            <person name="Wang H.G."/>
            <person name="Awazu S."/>
            <person name="Azumi K."/>
            <person name="Boore J."/>
            <person name="Branno M."/>
            <person name="Chin-Bow S."/>
            <person name="DeSantis R."/>
            <person name="Doyle S."/>
            <person name="Francino P."/>
            <person name="Keys D.N."/>
            <person name="Haga S."/>
            <person name="Hayashi H."/>
            <person name="Hino K."/>
            <person name="Imai K.S."/>
            <person name="Inaba K."/>
            <person name="Kano S."/>
            <person name="Kobayashi K."/>
            <person name="Kobayashi M."/>
            <person name="Lee B.I."/>
            <person name="Makabe K.W."/>
            <person name="Manohar C."/>
            <person name="Matassi G."/>
            <person name="Medina M."/>
            <person name="Mochizuki Y."/>
            <person name="Mount S."/>
            <person name="Morishita T."/>
            <person name="Miura S."/>
            <person name="Nakayama A."/>
            <person name="Nishizaka S."/>
            <person name="Nomoto H."/>
            <person name="Ohta F."/>
            <person name="Oishi K."/>
            <person name="Rigoutsos I."/>
            <person name="Sano M."/>
            <person name="Sasaki A."/>
            <person name="Sasakura Y."/>
            <person name="Shoguchi E."/>
            <person name="Shin-i T."/>
            <person name="Spagnuolo A."/>
            <person name="Stainier D."/>
            <person name="Suzuki M.M."/>
            <person name="Tassy O."/>
            <person name="Takatori N."/>
            <person name="Tokuoka M."/>
            <person name="Yagi K."/>
            <person name="Yoshizaki F."/>
            <person name="Wada S."/>
            <person name="Zhang C."/>
            <person name="Hyatt P.D."/>
            <person name="Larimer F."/>
            <person name="Detter C."/>
            <person name="Doggett N."/>
            <person name="Glavina T."/>
            <person name="Hawkins T."/>
            <person name="Richardson P."/>
            <person name="Lucas S."/>
            <person name="Kohara Y."/>
            <person name="Levine M."/>
            <person name="Satoh N."/>
            <person name="Rokhsar D.S."/>
        </authorList>
    </citation>
    <scope>NUCLEOTIDE SEQUENCE [LARGE SCALE GENOMIC DNA]</scope>
</reference>
<dbReference type="InParanoid" id="F6R5T2"/>
<organism evidence="3 4">
    <name type="scientific">Ciona intestinalis</name>
    <name type="common">Transparent sea squirt</name>
    <name type="synonym">Ascidia intestinalis</name>
    <dbReference type="NCBI Taxonomy" id="7719"/>
    <lineage>
        <taxon>Eukaryota</taxon>
        <taxon>Metazoa</taxon>
        <taxon>Chordata</taxon>
        <taxon>Tunicata</taxon>
        <taxon>Ascidiacea</taxon>
        <taxon>Phlebobranchia</taxon>
        <taxon>Cionidae</taxon>
        <taxon>Ciona</taxon>
    </lineage>
</organism>
<protein>
    <recommendedName>
        <fullName evidence="5">Secreted protein</fullName>
    </recommendedName>
</protein>
<feature type="signal peptide" evidence="2">
    <location>
        <begin position="1"/>
        <end position="20"/>
    </location>
</feature>
<dbReference type="AlphaFoldDB" id="F6R5T2"/>
<proteinExistence type="predicted"/>
<reference evidence="3" key="3">
    <citation type="submission" date="2025-08" db="UniProtKB">
        <authorList>
            <consortium name="Ensembl"/>
        </authorList>
    </citation>
    <scope>IDENTIFICATION</scope>
</reference>
<reference evidence="3" key="4">
    <citation type="submission" date="2025-09" db="UniProtKB">
        <authorList>
            <consortium name="Ensembl"/>
        </authorList>
    </citation>
    <scope>IDENTIFICATION</scope>
</reference>
<evidence type="ECO:0008006" key="5">
    <source>
        <dbReference type="Google" id="ProtNLM"/>
    </source>
</evidence>
<dbReference type="EMBL" id="EAAA01002372">
    <property type="status" value="NOT_ANNOTATED_CDS"/>
    <property type="molecule type" value="Genomic_DNA"/>
</dbReference>
<dbReference type="Ensembl" id="ENSCINT00000020061.3">
    <property type="protein sequence ID" value="ENSCINP00000020061.3"/>
    <property type="gene ID" value="ENSCING00000009941.3"/>
</dbReference>
<evidence type="ECO:0000313" key="3">
    <source>
        <dbReference type="Ensembl" id="ENSCINP00000020061.3"/>
    </source>
</evidence>
<accession>F6R5T2</accession>
<name>F6R5T2_CIOIN</name>
<feature type="region of interest" description="Disordered" evidence="1">
    <location>
        <begin position="43"/>
        <end position="65"/>
    </location>
</feature>
<dbReference type="Proteomes" id="UP000008144">
    <property type="component" value="Chromosome 7"/>
</dbReference>
<evidence type="ECO:0000256" key="1">
    <source>
        <dbReference type="SAM" id="MobiDB-lite"/>
    </source>
</evidence>
<keyword evidence="2" id="KW-0732">Signal</keyword>
<keyword evidence="4" id="KW-1185">Reference proteome</keyword>
<evidence type="ECO:0000313" key="4">
    <source>
        <dbReference type="Proteomes" id="UP000008144"/>
    </source>
</evidence>
<dbReference type="HOGENOM" id="CLU_1570083_0_0_1"/>
<sequence length="170" mass="18364">MKIFLISLLVVLCTTASAAGKRRDEASAFKLLLDALRDGLRSAQQADEQKAENSKSDAAAFDNQNRFDDDSSVYQELDSTGVGTTTDTELQLLNLTTVSQSRAPSTRSGSATNTVTVYFKGKRIVINCTKHCARRNAHSYIVSECKLSSAPLACYICRASGACVNRNSAI</sequence>
<evidence type="ECO:0000256" key="2">
    <source>
        <dbReference type="SAM" id="SignalP"/>
    </source>
</evidence>
<reference evidence="3" key="2">
    <citation type="journal article" date="2008" name="Genome Biol.">
        <title>Improved genome assembly and evidence-based global gene model set for the chordate Ciona intestinalis: new insight into intron and operon populations.</title>
        <authorList>
            <person name="Satou Y."/>
            <person name="Mineta K."/>
            <person name="Ogasawara M."/>
            <person name="Sasakura Y."/>
            <person name="Shoguchi E."/>
            <person name="Ueno K."/>
            <person name="Yamada L."/>
            <person name="Matsumoto J."/>
            <person name="Wasserscheid J."/>
            <person name="Dewar K."/>
            <person name="Wiley G.B."/>
            <person name="Macmil S.L."/>
            <person name="Roe B.A."/>
            <person name="Zeller R.W."/>
            <person name="Hastings K.E."/>
            <person name="Lemaire P."/>
            <person name="Lindquist E."/>
            <person name="Endo T."/>
            <person name="Hotta K."/>
            <person name="Inaba K."/>
        </authorList>
    </citation>
    <scope>NUCLEOTIDE SEQUENCE [LARGE SCALE GENOMIC DNA]</scope>
    <source>
        <strain evidence="3">wild type</strain>
    </source>
</reference>
<feature type="chain" id="PRO_5003345484" description="Secreted protein" evidence="2">
    <location>
        <begin position="21"/>
        <end position="170"/>
    </location>
</feature>